<dbReference type="OrthoDB" id="2921231at2"/>
<dbReference type="Pfam" id="PF01381">
    <property type="entry name" value="HTH_3"/>
    <property type="match status" value="1"/>
</dbReference>
<dbReference type="SUPFAM" id="SSF47413">
    <property type="entry name" value="lambda repressor-like DNA-binding domains"/>
    <property type="match status" value="1"/>
</dbReference>
<reference evidence="2 3" key="1">
    <citation type="submission" date="2019-08" db="EMBL/GenBank/DDBJ databases">
        <title>Bacillus genomes from the desert of Cuatro Cienegas, Coahuila.</title>
        <authorList>
            <person name="Olmedo-Alvarez G."/>
        </authorList>
    </citation>
    <scope>NUCLEOTIDE SEQUENCE [LARGE SCALE GENOMIC DNA]</scope>
    <source>
        <strain evidence="2 3">CH28_1T</strain>
    </source>
</reference>
<dbReference type="CDD" id="cd00093">
    <property type="entry name" value="HTH_XRE"/>
    <property type="match status" value="1"/>
</dbReference>
<dbReference type="Gene3D" id="1.10.260.40">
    <property type="entry name" value="lambda repressor-like DNA-binding domains"/>
    <property type="match status" value="1"/>
</dbReference>
<dbReference type="PROSITE" id="PS50943">
    <property type="entry name" value="HTH_CROC1"/>
    <property type="match status" value="1"/>
</dbReference>
<dbReference type="RefSeq" id="WP_148989584.1">
    <property type="nucleotide sequence ID" value="NZ_VTEV01000008.1"/>
</dbReference>
<dbReference type="AlphaFoldDB" id="A0A5D4SQK8"/>
<proteinExistence type="predicted"/>
<dbReference type="GO" id="GO:0003677">
    <property type="term" value="F:DNA binding"/>
    <property type="evidence" value="ECO:0007669"/>
    <property type="project" value="InterPro"/>
</dbReference>
<gene>
    <name evidence="2" type="ORF">FZC76_18115</name>
</gene>
<evidence type="ECO:0000313" key="2">
    <source>
        <dbReference type="EMBL" id="TYS64478.1"/>
    </source>
</evidence>
<evidence type="ECO:0000259" key="1">
    <source>
        <dbReference type="PROSITE" id="PS50943"/>
    </source>
</evidence>
<dbReference type="InterPro" id="IPR001387">
    <property type="entry name" value="Cro/C1-type_HTH"/>
</dbReference>
<dbReference type="Proteomes" id="UP000322524">
    <property type="component" value="Unassembled WGS sequence"/>
</dbReference>
<accession>A0A5D4SQK8</accession>
<evidence type="ECO:0000313" key="3">
    <source>
        <dbReference type="Proteomes" id="UP000322524"/>
    </source>
</evidence>
<feature type="domain" description="HTH cro/C1-type" evidence="1">
    <location>
        <begin position="5"/>
        <end position="59"/>
    </location>
</feature>
<comment type="caution">
    <text evidence="2">The sequence shown here is derived from an EMBL/GenBank/DDBJ whole genome shotgun (WGS) entry which is preliminary data.</text>
</comment>
<sequence length="65" mass="7520">MKCRLKEWIAKSKRTQADIAKEMGLTDQQLSNWVTGRSVPPLKKAMQIAKILGCDISDIWEWEED</sequence>
<organism evidence="2 3">
    <name type="scientific">Sutcliffiella horikoshii</name>
    <dbReference type="NCBI Taxonomy" id="79883"/>
    <lineage>
        <taxon>Bacteria</taxon>
        <taxon>Bacillati</taxon>
        <taxon>Bacillota</taxon>
        <taxon>Bacilli</taxon>
        <taxon>Bacillales</taxon>
        <taxon>Bacillaceae</taxon>
        <taxon>Sutcliffiella</taxon>
    </lineage>
</organism>
<dbReference type="EMBL" id="VTEV01000008">
    <property type="protein sequence ID" value="TYS64478.1"/>
    <property type="molecule type" value="Genomic_DNA"/>
</dbReference>
<dbReference type="InterPro" id="IPR010982">
    <property type="entry name" value="Lambda_DNA-bd_dom_sf"/>
</dbReference>
<protein>
    <submittedName>
        <fullName evidence="2">Helix-turn-helix transcriptional regulator</fullName>
    </submittedName>
</protein>
<name>A0A5D4SQK8_9BACI</name>
<dbReference type="SMART" id="SM00530">
    <property type="entry name" value="HTH_XRE"/>
    <property type="match status" value="1"/>
</dbReference>